<comment type="catalytic activity">
    <reaction evidence="8 9">
        <text>D-xylulose + ATP = D-xylulose 5-phosphate + ADP + H(+)</text>
        <dbReference type="Rhea" id="RHEA:10964"/>
        <dbReference type="ChEBI" id="CHEBI:15378"/>
        <dbReference type="ChEBI" id="CHEBI:17140"/>
        <dbReference type="ChEBI" id="CHEBI:30616"/>
        <dbReference type="ChEBI" id="CHEBI:57737"/>
        <dbReference type="ChEBI" id="CHEBI:456216"/>
        <dbReference type="EC" id="2.7.1.17"/>
    </reaction>
</comment>
<keyword evidence="5 8" id="KW-0418">Kinase</keyword>
<dbReference type="InterPro" id="IPR043129">
    <property type="entry name" value="ATPase_NBD"/>
</dbReference>
<dbReference type="RefSeq" id="WP_038491738.1">
    <property type="nucleotide sequence ID" value="NZ_CP009962.1"/>
</dbReference>
<dbReference type="PANTHER" id="PTHR43095:SF6">
    <property type="entry name" value="XYLULOSE KINASE"/>
    <property type="match status" value="1"/>
</dbReference>
<proteinExistence type="inferred from homology"/>
<dbReference type="PIRSF" id="PIRSF000538">
    <property type="entry name" value="GlpK"/>
    <property type="match status" value="1"/>
</dbReference>
<name>A0A0A1FJ23_9BURK</name>
<dbReference type="OrthoDB" id="9805576at2"/>
<feature type="domain" description="Carbohydrate kinase FGGY N-terminal" evidence="10">
    <location>
        <begin position="1"/>
        <end position="243"/>
    </location>
</feature>
<feature type="binding site" evidence="8">
    <location>
        <begin position="79"/>
        <end position="80"/>
    </location>
    <ligand>
        <name>substrate</name>
    </ligand>
</feature>
<feature type="site" description="Important for activity" evidence="8">
    <location>
        <position position="6"/>
    </location>
</feature>
<evidence type="ECO:0000259" key="10">
    <source>
        <dbReference type="Pfam" id="PF00370"/>
    </source>
</evidence>
<dbReference type="InterPro" id="IPR018485">
    <property type="entry name" value="FGGY_C"/>
</dbReference>
<dbReference type="GO" id="GO:0004856">
    <property type="term" value="F:D-xylulokinase activity"/>
    <property type="evidence" value="ECO:0007669"/>
    <property type="project" value="UniProtKB-UniRule"/>
</dbReference>
<evidence type="ECO:0000256" key="5">
    <source>
        <dbReference type="ARBA" id="ARBA00022777"/>
    </source>
</evidence>
<dbReference type="GO" id="GO:0005524">
    <property type="term" value="F:ATP binding"/>
    <property type="evidence" value="ECO:0007669"/>
    <property type="project" value="UniProtKB-UniRule"/>
</dbReference>
<evidence type="ECO:0000256" key="6">
    <source>
        <dbReference type="ARBA" id="ARBA00022840"/>
    </source>
</evidence>
<feature type="domain" description="Carbohydrate kinase FGGY C-terminal" evidence="11">
    <location>
        <begin position="253"/>
        <end position="439"/>
    </location>
</feature>
<feature type="active site" description="Proton acceptor" evidence="8">
    <location>
        <position position="236"/>
    </location>
</feature>
<accession>A0A0A1FJ23</accession>
<dbReference type="InterPro" id="IPR050406">
    <property type="entry name" value="FGGY_Carb_Kinase"/>
</dbReference>
<dbReference type="HAMAP" id="MF_02220">
    <property type="entry name" value="XylB"/>
    <property type="match status" value="1"/>
</dbReference>
<keyword evidence="3 8" id="KW-0808">Transferase</keyword>
<dbReference type="Pfam" id="PF00370">
    <property type="entry name" value="FGGY_N"/>
    <property type="match status" value="1"/>
</dbReference>
<keyword evidence="4 8" id="KW-0547">Nucleotide-binding</keyword>
<evidence type="ECO:0000256" key="2">
    <source>
        <dbReference type="ARBA" id="ARBA00022629"/>
    </source>
</evidence>
<dbReference type="PROSITE" id="PS00933">
    <property type="entry name" value="FGGY_KINASES_1"/>
    <property type="match status" value="1"/>
</dbReference>
<dbReference type="HOGENOM" id="CLU_009281_3_0_4"/>
<evidence type="ECO:0000256" key="8">
    <source>
        <dbReference type="HAMAP-Rule" id="MF_02220"/>
    </source>
</evidence>
<evidence type="ECO:0000256" key="3">
    <source>
        <dbReference type="ARBA" id="ARBA00022679"/>
    </source>
</evidence>
<evidence type="ECO:0000313" key="13">
    <source>
        <dbReference type="Proteomes" id="UP000030302"/>
    </source>
</evidence>
<comment type="similarity">
    <text evidence="1 8 9">Belongs to the FGGY kinase family.</text>
</comment>
<organism evidence="12 13">
    <name type="scientific">Collimonas arenae</name>
    <dbReference type="NCBI Taxonomy" id="279058"/>
    <lineage>
        <taxon>Bacteria</taxon>
        <taxon>Pseudomonadati</taxon>
        <taxon>Pseudomonadota</taxon>
        <taxon>Betaproteobacteria</taxon>
        <taxon>Burkholderiales</taxon>
        <taxon>Oxalobacteraceae</taxon>
        <taxon>Collimonas</taxon>
    </lineage>
</organism>
<comment type="function">
    <text evidence="8">Catalyzes the phosphorylation of D-xylulose to D-xylulose 5-phosphate.</text>
</comment>
<keyword evidence="7 8" id="KW-0119">Carbohydrate metabolism</keyword>
<gene>
    <name evidence="8 9" type="primary">xylB</name>
    <name evidence="12" type="ORF">LT85_3719</name>
</gene>
<dbReference type="GO" id="GO:0005998">
    <property type="term" value="P:xylulose catabolic process"/>
    <property type="evidence" value="ECO:0007669"/>
    <property type="project" value="UniProtKB-UniRule"/>
</dbReference>
<dbReference type="GO" id="GO:0042732">
    <property type="term" value="P:D-xylose metabolic process"/>
    <property type="evidence" value="ECO:0007669"/>
    <property type="project" value="UniProtKB-KW"/>
</dbReference>
<evidence type="ECO:0000256" key="1">
    <source>
        <dbReference type="ARBA" id="ARBA00009156"/>
    </source>
</evidence>
<protein>
    <recommendedName>
        <fullName evidence="8 9">Xylulose kinase</fullName>
        <shortName evidence="8 9">Xylulokinase</shortName>
        <ecNumber evidence="8 9">2.7.1.17</ecNumber>
    </recommendedName>
</protein>
<dbReference type="EMBL" id="CP009962">
    <property type="protein sequence ID" value="AIY42877.1"/>
    <property type="molecule type" value="Genomic_DNA"/>
</dbReference>
<keyword evidence="2 8" id="KW-0859">Xylose metabolism</keyword>
<evidence type="ECO:0000313" key="12">
    <source>
        <dbReference type="EMBL" id="AIY42877.1"/>
    </source>
</evidence>
<dbReference type="AlphaFoldDB" id="A0A0A1FJ23"/>
<keyword evidence="6 8" id="KW-0067">ATP-binding</keyword>
<dbReference type="NCBIfam" id="TIGR01312">
    <property type="entry name" value="XylB"/>
    <property type="match status" value="1"/>
</dbReference>
<evidence type="ECO:0000256" key="4">
    <source>
        <dbReference type="ARBA" id="ARBA00022741"/>
    </source>
</evidence>
<dbReference type="PANTHER" id="PTHR43095">
    <property type="entry name" value="SUGAR KINASE"/>
    <property type="match status" value="1"/>
</dbReference>
<dbReference type="Gene3D" id="3.30.420.40">
    <property type="match status" value="2"/>
</dbReference>
<dbReference type="KEGG" id="care:LT85_3719"/>
<reference evidence="13" key="1">
    <citation type="journal article" date="2014" name="Soil Biol. Biochem.">
        <title>Structure and function of bacterial communities in ageing soils: Insights from the Mendocino ecological staircase.</title>
        <authorList>
            <person name="Uroz S."/>
            <person name="Tech J.J."/>
            <person name="Sawaya N.A."/>
            <person name="Frey-Klett P."/>
            <person name="Leveau J.H.J."/>
        </authorList>
    </citation>
    <scope>NUCLEOTIDE SEQUENCE [LARGE SCALE GENOMIC DNA]</scope>
    <source>
        <strain evidence="13">Cal35</strain>
    </source>
</reference>
<dbReference type="InterPro" id="IPR018484">
    <property type="entry name" value="FGGY_N"/>
</dbReference>
<dbReference type="STRING" id="279058.LT85_3719"/>
<keyword evidence="13" id="KW-1185">Reference proteome</keyword>
<sequence length="496" mass="53332">MYLGIDLGTSEVKVVLMDQGGNLRADAGCALDVSRPQPRWSEQDPAQWWQATCDTIAKLRAKAPREFRDVRAIGLSGQMHGAVILDAHDKVLRPAILWNDLRSVSECAELTERAPQLHQIAGNLAMPGFTAPKLLWLARHEPDIFAAMAAVLLPKDWLRLKLTGNKVSEPSDAAGTLWLDVAKRDWSDELLAATGMRRAHMPRLVEGGESSGTLLPEVADAWGLSQQVIVAGGGGDGAASAVGIGAVNPGDGFISLGTSGVLFVVNDRFRPNPAQAVHAFCHALPGRWHQMSVMLSAASCLRWFCRLVSVDEATLLTEIAALSAAELENAPLFLPYLSGERTPHNDPYAQGVFHGISHAHGRAALGYAVIEGVTFGMADGLAALHTAGTEVSELSLVGGGSRSPYWAQLIADALNVRMITHIGSETGGALGAARLAWLATNDQPDKEAVICAKPPMREVFTPNPLRHKALQPRLVAYREIYRCRPERIVDAEQPAH</sequence>
<evidence type="ECO:0000256" key="7">
    <source>
        <dbReference type="ARBA" id="ARBA00023277"/>
    </source>
</evidence>
<dbReference type="EC" id="2.7.1.17" evidence="8 9"/>
<dbReference type="Pfam" id="PF02782">
    <property type="entry name" value="FGGY_C"/>
    <property type="match status" value="1"/>
</dbReference>
<evidence type="ECO:0000259" key="11">
    <source>
        <dbReference type="Pfam" id="PF02782"/>
    </source>
</evidence>
<dbReference type="InterPro" id="IPR018483">
    <property type="entry name" value="Carb_kinase_FGGY_CS"/>
</dbReference>
<dbReference type="Proteomes" id="UP000030302">
    <property type="component" value="Chromosome"/>
</dbReference>
<dbReference type="CDD" id="cd07808">
    <property type="entry name" value="ASKHA_NBD_FGGY_EcXK-like"/>
    <property type="match status" value="1"/>
</dbReference>
<dbReference type="SUPFAM" id="SSF53067">
    <property type="entry name" value="Actin-like ATPase domain"/>
    <property type="match status" value="2"/>
</dbReference>
<evidence type="ECO:0000256" key="9">
    <source>
        <dbReference type="RuleBase" id="RU364073"/>
    </source>
</evidence>
<dbReference type="InterPro" id="IPR006000">
    <property type="entry name" value="Xylulokinase"/>
</dbReference>
<dbReference type="InterPro" id="IPR000577">
    <property type="entry name" value="Carb_kinase_FGGY"/>
</dbReference>